<dbReference type="GO" id="GO:0016787">
    <property type="term" value="F:hydrolase activity"/>
    <property type="evidence" value="ECO:0007669"/>
    <property type="project" value="UniProtKB-KW"/>
</dbReference>
<dbReference type="RefSeq" id="WP_008062743.1">
    <property type="nucleotide sequence ID" value="NZ_AFHG01000052.1"/>
</dbReference>
<dbReference type="InterPro" id="IPR050556">
    <property type="entry name" value="Type_II_TA_system_RNase"/>
</dbReference>
<keyword evidence="2 8" id="KW-1277">Toxin-antitoxin system</keyword>
<evidence type="ECO:0000256" key="1">
    <source>
        <dbReference type="ARBA" id="ARBA00001946"/>
    </source>
</evidence>
<dbReference type="AlphaFoldDB" id="F5RER8"/>
<comment type="caution">
    <text evidence="10">The sequence shown here is derived from an EMBL/GenBank/DDBJ whole genome shotgun (WGS) entry which is preliminary data.</text>
</comment>
<dbReference type="Gene3D" id="3.40.50.1010">
    <property type="entry name" value="5'-nuclease"/>
    <property type="match status" value="1"/>
</dbReference>
<dbReference type="Pfam" id="PF01850">
    <property type="entry name" value="PIN"/>
    <property type="match status" value="1"/>
</dbReference>
<evidence type="ECO:0000256" key="3">
    <source>
        <dbReference type="ARBA" id="ARBA00022722"/>
    </source>
</evidence>
<evidence type="ECO:0000256" key="2">
    <source>
        <dbReference type="ARBA" id="ARBA00022649"/>
    </source>
</evidence>
<comment type="function">
    <text evidence="8">Toxic component of a toxin-antitoxin (TA) system. An RNase.</text>
</comment>
<reference evidence="10 11" key="1">
    <citation type="journal article" date="2011" name="J. Bacteriol.">
        <title>Genome sequence of Methyloversatilis universalis FAM5T, a methylotrophic representative of the order Rhodocyclales.</title>
        <authorList>
            <person name="Kittichotirat W."/>
            <person name="Good N.M."/>
            <person name="Hall R."/>
            <person name="Bringel F."/>
            <person name="Lajus A."/>
            <person name="Medigue C."/>
            <person name="Smalley N.E."/>
            <person name="Beck D."/>
            <person name="Bumgarner R."/>
            <person name="Vuilleumier S."/>
            <person name="Kalyuzhnaya M.G."/>
        </authorList>
    </citation>
    <scope>NUCLEOTIDE SEQUENCE [LARGE SCALE GENOMIC DNA]</scope>
    <source>
        <strain evidence="11">ATCC BAA-1314 / JCM 13912 / FAM5</strain>
    </source>
</reference>
<dbReference type="GO" id="GO:0004540">
    <property type="term" value="F:RNA nuclease activity"/>
    <property type="evidence" value="ECO:0007669"/>
    <property type="project" value="InterPro"/>
</dbReference>
<evidence type="ECO:0000256" key="7">
    <source>
        <dbReference type="ARBA" id="ARBA00038093"/>
    </source>
</evidence>
<protein>
    <recommendedName>
        <fullName evidence="8">Ribonuclease VapC</fullName>
        <shortName evidence="8">RNase VapC</shortName>
        <ecNumber evidence="8">3.1.-.-</ecNumber>
    </recommendedName>
    <alternativeName>
        <fullName evidence="8">Toxin VapC</fullName>
    </alternativeName>
</protein>
<keyword evidence="8" id="KW-0800">Toxin</keyword>
<comment type="cofactor">
    <cofactor evidence="1 8">
        <name>Mg(2+)</name>
        <dbReference type="ChEBI" id="CHEBI:18420"/>
    </cofactor>
</comment>
<organism evidence="10 11">
    <name type="scientific">Methyloversatilis universalis (strain ATCC BAA-1314 / DSM 25237 / JCM 13912 / CCUG 52030 / FAM5)</name>
    <dbReference type="NCBI Taxonomy" id="1000565"/>
    <lineage>
        <taxon>Bacteria</taxon>
        <taxon>Pseudomonadati</taxon>
        <taxon>Pseudomonadota</taxon>
        <taxon>Betaproteobacteria</taxon>
        <taxon>Nitrosomonadales</taxon>
        <taxon>Sterolibacteriaceae</taxon>
        <taxon>Methyloversatilis</taxon>
    </lineage>
</organism>
<evidence type="ECO:0000313" key="11">
    <source>
        <dbReference type="Proteomes" id="UP000005019"/>
    </source>
</evidence>
<dbReference type="SUPFAM" id="SSF88723">
    <property type="entry name" value="PIN domain-like"/>
    <property type="match status" value="1"/>
</dbReference>
<evidence type="ECO:0000256" key="5">
    <source>
        <dbReference type="ARBA" id="ARBA00022801"/>
    </source>
</evidence>
<evidence type="ECO:0000313" key="10">
    <source>
        <dbReference type="EMBL" id="EGK71399.1"/>
    </source>
</evidence>
<evidence type="ECO:0000256" key="4">
    <source>
        <dbReference type="ARBA" id="ARBA00022723"/>
    </source>
</evidence>
<dbReference type="Proteomes" id="UP000005019">
    <property type="component" value="Unassembled WGS sequence"/>
</dbReference>
<keyword evidence="4 8" id="KW-0479">Metal-binding</keyword>
<dbReference type="PANTHER" id="PTHR33653">
    <property type="entry name" value="RIBONUCLEASE VAPC2"/>
    <property type="match status" value="1"/>
</dbReference>
<proteinExistence type="inferred from homology"/>
<keyword evidence="3 8" id="KW-0540">Nuclease</keyword>
<feature type="binding site" evidence="8">
    <location>
        <position position="6"/>
    </location>
    <ligand>
        <name>Mg(2+)</name>
        <dbReference type="ChEBI" id="CHEBI:18420"/>
    </ligand>
</feature>
<dbReference type="InterPro" id="IPR022907">
    <property type="entry name" value="VapC_family"/>
</dbReference>
<keyword evidence="5 8" id="KW-0378">Hydrolase</keyword>
<name>F5RER8_METUF</name>
<comment type="similarity">
    <text evidence="7 8">Belongs to the PINc/VapC protein family.</text>
</comment>
<dbReference type="PANTHER" id="PTHR33653:SF1">
    <property type="entry name" value="RIBONUCLEASE VAPC2"/>
    <property type="match status" value="1"/>
</dbReference>
<dbReference type="GO" id="GO:0000287">
    <property type="term" value="F:magnesium ion binding"/>
    <property type="evidence" value="ECO:0007669"/>
    <property type="project" value="UniProtKB-UniRule"/>
</dbReference>
<evidence type="ECO:0000256" key="8">
    <source>
        <dbReference type="HAMAP-Rule" id="MF_00265"/>
    </source>
</evidence>
<evidence type="ECO:0000256" key="6">
    <source>
        <dbReference type="ARBA" id="ARBA00022842"/>
    </source>
</evidence>
<feature type="domain" description="PIN" evidence="9">
    <location>
        <begin position="4"/>
        <end position="123"/>
    </location>
</feature>
<feature type="binding site" evidence="8">
    <location>
        <position position="97"/>
    </location>
    <ligand>
        <name>Mg(2+)</name>
        <dbReference type="ChEBI" id="CHEBI:18420"/>
    </ligand>
</feature>
<keyword evidence="6 8" id="KW-0460">Magnesium</keyword>
<dbReference type="STRING" id="1000565.METUNv1_02793"/>
<sequence length="133" mass="14707">MRHLLDTNIFIAALKGRSEVRTRLQRLPLADLLLSPVVLGELELGVAKSAWPERNRARLADVVQHLTVVPLDAEAAHHYADIRAVLERRGTPIGANDLWIAAQARALGAVLVTDNVRELGRVDALKIDNWLQS</sequence>
<dbReference type="InterPro" id="IPR029060">
    <property type="entry name" value="PIN-like_dom_sf"/>
</dbReference>
<accession>F5RER8</accession>
<dbReference type="HAMAP" id="MF_00265">
    <property type="entry name" value="VapC_Nob1"/>
    <property type="match status" value="1"/>
</dbReference>
<keyword evidence="11" id="KW-1185">Reference proteome</keyword>
<evidence type="ECO:0000259" key="9">
    <source>
        <dbReference type="Pfam" id="PF01850"/>
    </source>
</evidence>
<dbReference type="OrthoDB" id="9796690at2"/>
<dbReference type="GO" id="GO:0090729">
    <property type="term" value="F:toxin activity"/>
    <property type="evidence" value="ECO:0007669"/>
    <property type="project" value="UniProtKB-KW"/>
</dbReference>
<dbReference type="eggNOG" id="COG1487">
    <property type="taxonomic scope" value="Bacteria"/>
</dbReference>
<gene>
    <name evidence="8" type="primary">vapC</name>
    <name evidence="10" type="ORF">METUNv1_02793</name>
</gene>
<dbReference type="EMBL" id="AFHG01000052">
    <property type="protein sequence ID" value="EGK71399.1"/>
    <property type="molecule type" value="Genomic_DNA"/>
</dbReference>
<dbReference type="InterPro" id="IPR002716">
    <property type="entry name" value="PIN_dom"/>
</dbReference>
<dbReference type="EC" id="3.1.-.-" evidence="8"/>